<name>A0A380TDV2_9ZZZZ</name>
<organism evidence="1">
    <name type="scientific">metagenome</name>
    <dbReference type="NCBI Taxonomy" id="256318"/>
    <lineage>
        <taxon>unclassified sequences</taxon>
        <taxon>metagenomes</taxon>
    </lineage>
</organism>
<proteinExistence type="predicted"/>
<accession>A0A380TDV2</accession>
<protein>
    <recommendedName>
        <fullName evidence="2">HNH endonuclease</fullName>
    </recommendedName>
</protein>
<dbReference type="AlphaFoldDB" id="A0A380TDV2"/>
<evidence type="ECO:0000313" key="1">
    <source>
        <dbReference type="EMBL" id="SUS05865.1"/>
    </source>
</evidence>
<dbReference type="EMBL" id="UIDG01000135">
    <property type="protein sequence ID" value="SUS05865.1"/>
    <property type="molecule type" value="Genomic_DNA"/>
</dbReference>
<gene>
    <name evidence="1" type="ORF">DF3PB_220002</name>
</gene>
<reference evidence="1" key="1">
    <citation type="submission" date="2018-07" db="EMBL/GenBank/DDBJ databases">
        <authorList>
            <person name="Quirk P.G."/>
            <person name="Krulwich T.A."/>
        </authorList>
    </citation>
    <scope>NUCLEOTIDE SEQUENCE</scope>
</reference>
<evidence type="ECO:0008006" key="2">
    <source>
        <dbReference type="Google" id="ProtNLM"/>
    </source>
</evidence>
<sequence>MAKSPVVCYLCGKPQAAPTNADHVPPRQLYAKEVRKKHSPNLLTIKVDKDCNSSYQHDEDYFANTLAPFGKDSYAGDALLREVFARFQAAENRPLVGKVLREFEHAPNGILLPQGLVAKRIEGQRVNRVAWKIVRGLYFHRFGELLPEFTPNSLQIAPPDRPPPLEFLQTLHDLPSLGQYPGVFDYKCVHFSELDDFNYWGLLLWDRLILIVAFHSPTCSCERCTDLRAQNAANA</sequence>